<dbReference type="GO" id="GO:0046872">
    <property type="term" value="F:metal ion binding"/>
    <property type="evidence" value="ECO:0007669"/>
    <property type="project" value="UniProtKB-KW"/>
</dbReference>
<evidence type="ECO:0000313" key="15">
    <source>
        <dbReference type="EMBL" id="GGS23491.1"/>
    </source>
</evidence>
<evidence type="ECO:0000256" key="8">
    <source>
        <dbReference type="ARBA" id="ARBA00022989"/>
    </source>
</evidence>
<evidence type="ECO:0000256" key="2">
    <source>
        <dbReference type="ARBA" id="ARBA00022475"/>
    </source>
</evidence>
<protein>
    <submittedName>
        <fullName evidence="15">Peptidase M48</fullName>
    </submittedName>
</protein>
<dbReference type="Pfam" id="PF01435">
    <property type="entry name" value="Peptidase_M48"/>
    <property type="match status" value="1"/>
</dbReference>
<keyword evidence="7 11" id="KW-0862">Zinc</keyword>
<dbReference type="PANTHER" id="PTHR43221">
    <property type="entry name" value="PROTEASE HTPX"/>
    <property type="match status" value="1"/>
</dbReference>
<organism evidence="15 16">
    <name type="scientific">Streptomyces griseoviridis</name>
    <dbReference type="NCBI Taxonomy" id="45398"/>
    <lineage>
        <taxon>Bacteria</taxon>
        <taxon>Bacillati</taxon>
        <taxon>Actinomycetota</taxon>
        <taxon>Actinomycetes</taxon>
        <taxon>Kitasatosporales</taxon>
        <taxon>Streptomycetaceae</taxon>
        <taxon>Streptomyces</taxon>
    </lineage>
</organism>
<evidence type="ECO:0000256" key="12">
    <source>
        <dbReference type="SAM" id="MobiDB-lite"/>
    </source>
</evidence>
<dbReference type="GO" id="GO:0005886">
    <property type="term" value="C:plasma membrane"/>
    <property type="evidence" value="ECO:0007669"/>
    <property type="project" value="UniProtKB-SubCell"/>
</dbReference>
<feature type="transmembrane region" description="Helical" evidence="13">
    <location>
        <begin position="230"/>
        <end position="260"/>
    </location>
</feature>
<evidence type="ECO:0000256" key="4">
    <source>
        <dbReference type="ARBA" id="ARBA00022692"/>
    </source>
</evidence>
<dbReference type="Proteomes" id="UP000653493">
    <property type="component" value="Unassembled WGS sequence"/>
</dbReference>
<dbReference type="InterPro" id="IPR001915">
    <property type="entry name" value="Peptidase_M48"/>
</dbReference>
<keyword evidence="9 11" id="KW-0482">Metalloprotease</keyword>
<dbReference type="AlphaFoldDB" id="A0A918G8U6"/>
<evidence type="ECO:0000259" key="14">
    <source>
        <dbReference type="Pfam" id="PF01435"/>
    </source>
</evidence>
<feature type="compositionally biased region" description="Basic and acidic residues" evidence="12">
    <location>
        <begin position="1"/>
        <end position="12"/>
    </location>
</feature>
<evidence type="ECO:0000256" key="11">
    <source>
        <dbReference type="RuleBase" id="RU003983"/>
    </source>
</evidence>
<comment type="similarity">
    <text evidence="11">Belongs to the peptidase M48 family.</text>
</comment>
<evidence type="ECO:0000256" key="7">
    <source>
        <dbReference type="ARBA" id="ARBA00022833"/>
    </source>
</evidence>
<evidence type="ECO:0000256" key="1">
    <source>
        <dbReference type="ARBA" id="ARBA00004651"/>
    </source>
</evidence>
<keyword evidence="4 13" id="KW-0812">Transmembrane</keyword>
<evidence type="ECO:0000313" key="16">
    <source>
        <dbReference type="Proteomes" id="UP000653493"/>
    </source>
</evidence>
<keyword evidence="16" id="KW-1185">Reference proteome</keyword>
<name>A0A918G8U6_STRGD</name>
<evidence type="ECO:0000256" key="13">
    <source>
        <dbReference type="SAM" id="Phobius"/>
    </source>
</evidence>
<keyword evidence="5" id="KW-0479">Metal-binding</keyword>
<feature type="domain" description="Peptidase M48" evidence="14">
    <location>
        <begin position="123"/>
        <end position="328"/>
    </location>
</feature>
<keyword evidence="8 13" id="KW-1133">Transmembrane helix</keyword>
<comment type="cofactor">
    <cofactor evidence="11">
        <name>Zn(2+)</name>
        <dbReference type="ChEBI" id="CHEBI:29105"/>
    </cofactor>
    <text evidence="11">Binds 1 zinc ion per subunit.</text>
</comment>
<keyword evidence="3 11" id="KW-0645">Protease</keyword>
<evidence type="ECO:0000256" key="3">
    <source>
        <dbReference type="ARBA" id="ARBA00022670"/>
    </source>
</evidence>
<sequence length="333" mass="36176">MSMPYDRDEPGHPHRPKAAAPHHTAPDGTLPPRTGRIHITARQRGADLTVLGGLALHLPHLIAALAVVLTVSYVIDAFTALPWWLPFGCWSSSGALTFHRPSERLMARWLFGLRHPTPEEVRAIRPVWREVTARAGVDGAGYQLWVEDADDVNAMAAAGHIVGVTSHSLRTLPPDQLAGVLAHELGHHTRGHAWASLLVFWYTLPGRIAWRLLLRLAARANRLSTGTAAVLIGILGAAAVALATATYGLVLLPVLTPYLAAAVSRRAELRADEHAAGLGFARQLMNVLSDESERTTAAAVAPARARLIARLLSSHPDVHTRLHHLQERLDSRR</sequence>
<keyword evidence="2" id="KW-1003">Cell membrane</keyword>
<dbReference type="Gene3D" id="3.30.2010.10">
    <property type="entry name" value="Metalloproteases ('zincins'), catalytic domain"/>
    <property type="match status" value="1"/>
</dbReference>
<dbReference type="GO" id="GO:0006508">
    <property type="term" value="P:proteolysis"/>
    <property type="evidence" value="ECO:0007669"/>
    <property type="project" value="UniProtKB-KW"/>
</dbReference>
<evidence type="ECO:0000256" key="6">
    <source>
        <dbReference type="ARBA" id="ARBA00022801"/>
    </source>
</evidence>
<evidence type="ECO:0000256" key="10">
    <source>
        <dbReference type="ARBA" id="ARBA00023136"/>
    </source>
</evidence>
<evidence type="ECO:0000256" key="5">
    <source>
        <dbReference type="ARBA" id="ARBA00022723"/>
    </source>
</evidence>
<feature type="region of interest" description="Disordered" evidence="12">
    <location>
        <begin position="1"/>
        <end position="34"/>
    </location>
</feature>
<keyword evidence="6 11" id="KW-0378">Hydrolase</keyword>
<dbReference type="PANTHER" id="PTHR43221:SF1">
    <property type="entry name" value="PROTEASE HTPX"/>
    <property type="match status" value="1"/>
</dbReference>
<keyword evidence="10 13" id="KW-0472">Membrane</keyword>
<reference evidence="15" key="2">
    <citation type="submission" date="2020-09" db="EMBL/GenBank/DDBJ databases">
        <authorList>
            <person name="Sun Q."/>
            <person name="Ohkuma M."/>
        </authorList>
    </citation>
    <scope>NUCLEOTIDE SEQUENCE</scope>
    <source>
        <strain evidence="15">JCM 4234</strain>
    </source>
</reference>
<comment type="caution">
    <text evidence="15">The sequence shown here is derived from an EMBL/GenBank/DDBJ whole genome shotgun (WGS) entry which is preliminary data.</text>
</comment>
<dbReference type="GO" id="GO:0004222">
    <property type="term" value="F:metalloendopeptidase activity"/>
    <property type="evidence" value="ECO:0007669"/>
    <property type="project" value="InterPro"/>
</dbReference>
<dbReference type="InterPro" id="IPR050083">
    <property type="entry name" value="HtpX_protease"/>
</dbReference>
<feature type="transmembrane region" description="Helical" evidence="13">
    <location>
        <begin position="193"/>
        <end position="210"/>
    </location>
</feature>
<proteinExistence type="inferred from homology"/>
<gene>
    <name evidence="15" type="ORF">GCM10010238_09380</name>
</gene>
<feature type="transmembrane region" description="Helical" evidence="13">
    <location>
        <begin position="48"/>
        <end position="75"/>
    </location>
</feature>
<comment type="subcellular location">
    <subcellularLocation>
        <location evidence="1">Cell membrane</location>
        <topology evidence="1">Multi-pass membrane protein</topology>
    </subcellularLocation>
</comment>
<accession>A0A918G8U6</accession>
<reference evidence="15" key="1">
    <citation type="journal article" date="2014" name="Int. J. Syst. Evol. Microbiol.">
        <title>Complete genome sequence of Corynebacterium casei LMG S-19264T (=DSM 44701T), isolated from a smear-ripened cheese.</title>
        <authorList>
            <consortium name="US DOE Joint Genome Institute (JGI-PGF)"/>
            <person name="Walter F."/>
            <person name="Albersmeier A."/>
            <person name="Kalinowski J."/>
            <person name="Ruckert C."/>
        </authorList>
    </citation>
    <scope>NUCLEOTIDE SEQUENCE</scope>
    <source>
        <strain evidence="15">JCM 4234</strain>
    </source>
</reference>
<evidence type="ECO:0000256" key="9">
    <source>
        <dbReference type="ARBA" id="ARBA00023049"/>
    </source>
</evidence>
<dbReference type="EMBL" id="BMSL01000002">
    <property type="protein sequence ID" value="GGS23491.1"/>
    <property type="molecule type" value="Genomic_DNA"/>
</dbReference>